<dbReference type="EMBL" id="BOVJ01000007">
    <property type="protein sequence ID" value="GIQ61681.1"/>
    <property type="molecule type" value="Genomic_DNA"/>
</dbReference>
<reference evidence="2 3" key="1">
    <citation type="submission" date="2021-04" db="EMBL/GenBank/DDBJ databases">
        <title>Draft genome sequence of Paenibacillus cisolokensis, LC2-13A.</title>
        <authorList>
            <person name="Uke A."/>
            <person name="Chhe C."/>
            <person name="Baramee S."/>
            <person name="Kosugi A."/>
        </authorList>
    </citation>
    <scope>NUCLEOTIDE SEQUENCE [LARGE SCALE GENOMIC DNA]</scope>
    <source>
        <strain evidence="2 3">LC2-13A</strain>
    </source>
</reference>
<keyword evidence="3" id="KW-1185">Reference proteome</keyword>
<dbReference type="InterPro" id="IPR030395">
    <property type="entry name" value="GP_PDE_dom"/>
</dbReference>
<dbReference type="PROSITE" id="PS51704">
    <property type="entry name" value="GP_PDE"/>
    <property type="match status" value="1"/>
</dbReference>
<organism evidence="2 3">
    <name type="scientific">Paenibacillus cisolokensis</name>
    <dbReference type="NCBI Taxonomy" id="1658519"/>
    <lineage>
        <taxon>Bacteria</taxon>
        <taxon>Bacillati</taxon>
        <taxon>Bacillota</taxon>
        <taxon>Bacilli</taxon>
        <taxon>Bacillales</taxon>
        <taxon>Paenibacillaceae</taxon>
        <taxon>Paenibacillus</taxon>
    </lineage>
</organism>
<evidence type="ECO:0000313" key="2">
    <source>
        <dbReference type="EMBL" id="GIQ61681.1"/>
    </source>
</evidence>
<dbReference type="RefSeq" id="WP_213526923.1">
    <property type="nucleotide sequence ID" value="NZ_BOVJ01000007.1"/>
</dbReference>
<feature type="domain" description="GP-PDE" evidence="1">
    <location>
        <begin position="4"/>
        <end position="240"/>
    </location>
</feature>
<protein>
    <submittedName>
        <fullName evidence="2">Glycerophosphoryl diester phosphodiesterase</fullName>
    </submittedName>
</protein>
<evidence type="ECO:0000313" key="3">
    <source>
        <dbReference type="Proteomes" id="UP000680304"/>
    </source>
</evidence>
<dbReference type="Pfam" id="PF03009">
    <property type="entry name" value="GDPD"/>
    <property type="match status" value="1"/>
</dbReference>
<evidence type="ECO:0000259" key="1">
    <source>
        <dbReference type="PROSITE" id="PS51704"/>
    </source>
</evidence>
<dbReference type="Gene3D" id="3.20.20.190">
    <property type="entry name" value="Phosphatidylinositol (PI) phosphodiesterase"/>
    <property type="match status" value="1"/>
</dbReference>
<dbReference type="PANTHER" id="PTHR46211">
    <property type="entry name" value="GLYCEROPHOSPHORYL DIESTER PHOSPHODIESTERASE"/>
    <property type="match status" value="1"/>
</dbReference>
<name>A0ABQ4N104_9BACL</name>
<proteinExistence type="predicted"/>
<accession>A0ABQ4N104</accession>
<gene>
    <name evidence="2" type="primary">glpQ_2</name>
    <name evidence="2" type="ORF">PACILC2_02490</name>
</gene>
<dbReference type="CDD" id="cd08563">
    <property type="entry name" value="GDPD_TtGDE_like"/>
    <property type="match status" value="1"/>
</dbReference>
<dbReference type="Proteomes" id="UP000680304">
    <property type="component" value="Unassembled WGS sequence"/>
</dbReference>
<sequence length="247" mass="27409">MKSVLNFAHRGASGYCPENTMAAFRRSIELGATGIETDVQMTSDGQLVLIHDESLKRTAGSSRLVKDVTLEELQQLDAGSWFDPAFEGERVPTLRELLELAAPTSFVINLELKNGIIQYEGLEEAVIEEVRRFGMSDRIIISSFNHYSLVKCKHLAPEIRTGILYMEGLYEPWEYAARVGAEALHAYYYAVIPEWVAQAAERGIAYHPFTVNDADVMRKLIDAGVAGIITDYPDRLAELLHDAGTGG</sequence>
<dbReference type="InterPro" id="IPR017946">
    <property type="entry name" value="PLC-like_Pdiesterase_TIM-brl"/>
</dbReference>
<dbReference type="SUPFAM" id="SSF51695">
    <property type="entry name" value="PLC-like phosphodiesterases"/>
    <property type="match status" value="1"/>
</dbReference>
<comment type="caution">
    <text evidence="2">The sequence shown here is derived from an EMBL/GenBank/DDBJ whole genome shotgun (WGS) entry which is preliminary data.</text>
</comment>
<dbReference type="PANTHER" id="PTHR46211:SF1">
    <property type="entry name" value="GLYCEROPHOSPHODIESTER PHOSPHODIESTERASE, CYTOPLASMIC"/>
    <property type="match status" value="1"/>
</dbReference>